<protein>
    <submittedName>
        <fullName evidence="2">Putative SAM-dependent methyltransferase</fullName>
    </submittedName>
</protein>
<dbReference type="SUPFAM" id="SSF53335">
    <property type="entry name" value="S-adenosyl-L-methionine-dependent methyltransferases"/>
    <property type="match status" value="1"/>
</dbReference>
<gene>
    <name evidence="2" type="ORF">NCTC13307_04527</name>
</gene>
<evidence type="ECO:0000256" key="1">
    <source>
        <dbReference type="SAM" id="MobiDB-lite"/>
    </source>
</evidence>
<reference evidence="2" key="1">
    <citation type="submission" date="2018-06" db="EMBL/GenBank/DDBJ databases">
        <authorList>
            <consortium name="Pathogen Informatics"/>
            <person name="Doyle S."/>
        </authorList>
    </citation>
    <scope>NUCLEOTIDE SEQUENCE</scope>
    <source>
        <strain evidence="2">NCTC13307</strain>
    </source>
</reference>
<organism evidence="2">
    <name type="scientific">Clostridioides difficile</name>
    <name type="common">Peptoclostridium difficile</name>
    <dbReference type="NCBI Taxonomy" id="1496"/>
    <lineage>
        <taxon>Bacteria</taxon>
        <taxon>Bacillati</taxon>
        <taxon>Bacillota</taxon>
        <taxon>Clostridia</taxon>
        <taxon>Peptostreptococcales</taxon>
        <taxon>Peptostreptococcaceae</taxon>
        <taxon>Clostridioides</taxon>
    </lineage>
</organism>
<dbReference type="InterPro" id="IPR029063">
    <property type="entry name" value="SAM-dependent_MTases_sf"/>
</dbReference>
<proteinExistence type="predicted"/>
<dbReference type="GO" id="GO:0008168">
    <property type="term" value="F:methyltransferase activity"/>
    <property type="evidence" value="ECO:0007669"/>
    <property type="project" value="UniProtKB-KW"/>
</dbReference>
<dbReference type="InterPro" id="IPR013780">
    <property type="entry name" value="Glyco_hydro_b"/>
</dbReference>
<dbReference type="AlphaFoldDB" id="A0A381KL92"/>
<keyword evidence="2" id="KW-0489">Methyltransferase</keyword>
<dbReference type="Gene3D" id="2.60.40.1180">
    <property type="entry name" value="Golgi alpha-mannosidase II"/>
    <property type="match status" value="1"/>
</dbReference>
<dbReference type="EMBL" id="UFWD01000002">
    <property type="protein sequence ID" value="SUY83404.1"/>
    <property type="molecule type" value="Genomic_DNA"/>
</dbReference>
<sequence>MLLLADKWKDYELIDMGNGEKLERWGSYVLRRPDPQVVWPMESEWALWKNPHGHYHRSNKGGGQWNTKKDIQNNGL</sequence>
<evidence type="ECO:0000313" key="2">
    <source>
        <dbReference type="EMBL" id="SUY83404.1"/>
    </source>
</evidence>
<accession>A0A381KL92</accession>
<dbReference type="GO" id="GO:0032259">
    <property type="term" value="P:methylation"/>
    <property type="evidence" value="ECO:0007669"/>
    <property type="project" value="UniProtKB-KW"/>
</dbReference>
<keyword evidence="2" id="KW-0808">Transferase</keyword>
<name>A0A381KL92_CLODI</name>
<feature type="region of interest" description="Disordered" evidence="1">
    <location>
        <begin position="54"/>
        <end position="76"/>
    </location>
</feature>
<feature type="compositionally biased region" description="Basic and acidic residues" evidence="1">
    <location>
        <begin position="67"/>
        <end position="76"/>
    </location>
</feature>